<evidence type="ECO:0000313" key="3">
    <source>
        <dbReference type="Proteomes" id="UP000188354"/>
    </source>
</evidence>
<dbReference type="EMBL" id="MLAU01052269">
    <property type="protein sequence ID" value="OIW21995.1"/>
    <property type="molecule type" value="Genomic_DNA"/>
</dbReference>
<dbReference type="Gramene" id="OIW08290">
    <property type="protein sequence ID" value="OIW08290"/>
    <property type="gene ID" value="TanjilG_02966"/>
</dbReference>
<evidence type="ECO:0000313" key="1">
    <source>
        <dbReference type="EMBL" id="OIW08290.1"/>
    </source>
</evidence>
<keyword evidence="3" id="KW-1185">Reference proteome</keyword>
<gene>
    <name evidence="1" type="ORF">TanjilG_02966</name>
    <name evidence="2" type="ORF">TanjilG_28275</name>
</gene>
<sequence length="71" mass="8175">MGRNKWNLITLYSIKEREICHLQRVGKEEKESNSFSLSLSLSNSLFLFSFFHSLAGTTAIVRKHVCLQKTT</sequence>
<dbReference type="Gramene" id="OIW21995">
    <property type="protein sequence ID" value="OIW21995"/>
    <property type="gene ID" value="TanjilG_28275"/>
</dbReference>
<dbReference type="Proteomes" id="UP000188354">
    <property type="component" value="Chromosome LG07"/>
</dbReference>
<organism evidence="2 3">
    <name type="scientific">Lupinus angustifolius</name>
    <name type="common">Narrow-leaved blue lupine</name>
    <dbReference type="NCBI Taxonomy" id="3871"/>
    <lineage>
        <taxon>Eukaryota</taxon>
        <taxon>Viridiplantae</taxon>
        <taxon>Streptophyta</taxon>
        <taxon>Embryophyta</taxon>
        <taxon>Tracheophyta</taxon>
        <taxon>Spermatophyta</taxon>
        <taxon>Magnoliopsida</taxon>
        <taxon>eudicotyledons</taxon>
        <taxon>Gunneridae</taxon>
        <taxon>Pentapetalae</taxon>
        <taxon>rosids</taxon>
        <taxon>fabids</taxon>
        <taxon>Fabales</taxon>
        <taxon>Fabaceae</taxon>
        <taxon>Papilionoideae</taxon>
        <taxon>50 kb inversion clade</taxon>
        <taxon>genistoids sensu lato</taxon>
        <taxon>core genistoids</taxon>
        <taxon>Genisteae</taxon>
        <taxon>Lupinus</taxon>
    </lineage>
</organism>
<name>A0A394DG86_LUPAN</name>
<accession>A0A394DG86</accession>
<dbReference type="AlphaFoldDB" id="A0A394DG86"/>
<reference evidence="2 3" key="1">
    <citation type="journal article" date="2017" name="Plant Biotechnol. J.">
        <title>A comprehensive draft genome sequence for lupin (Lupinus angustifolius), an emerging health food: insights into plant-microbe interactions and legume evolution.</title>
        <authorList>
            <person name="Hane J.K."/>
            <person name="Ming Y."/>
            <person name="Kamphuis L.G."/>
            <person name="Nelson M.N."/>
            <person name="Garg G."/>
            <person name="Atkins C.A."/>
            <person name="Bayer P.E."/>
            <person name="Bravo A."/>
            <person name="Bringans S."/>
            <person name="Cannon S."/>
            <person name="Edwards D."/>
            <person name="Foley R."/>
            <person name="Gao L.L."/>
            <person name="Harrison M.J."/>
            <person name="Huang W."/>
            <person name="Hurgobin B."/>
            <person name="Li S."/>
            <person name="Liu C.W."/>
            <person name="McGrath A."/>
            <person name="Morahan G."/>
            <person name="Murray J."/>
            <person name="Weller J."/>
            <person name="Jian J."/>
            <person name="Singh K.B."/>
        </authorList>
    </citation>
    <scope>NUCLEOTIDE SEQUENCE [LARGE SCALE GENOMIC DNA]</scope>
    <source>
        <strain evidence="3">cv. Tanjil</strain>
        <tissue evidence="2">Whole plant</tissue>
    </source>
</reference>
<protein>
    <submittedName>
        <fullName evidence="2">Uncharacterized protein</fullName>
    </submittedName>
</protein>
<proteinExistence type="predicted"/>
<evidence type="ECO:0000313" key="2">
    <source>
        <dbReference type="EMBL" id="OIW21995.1"/>
    </source>
</evidence>
<dbReference type="EMBL" id="CM007367">
    <property type="protein sequence ID" value="OIW08290.1"/>
    <property type="molecule type" value="Genomic_DNA"/>
</dbReference>